<dbReference type="KEGG" id="ebla:JGUZn3_21240"/>
<reference evidence="1 2" key="1">
    <citation type="submission" date="2020-08" db="EMBL/GenBank/DDBJ databases">
        <title>Complete genome sequence of Entomobacter blattae G55GP.</title>
        <authorList>
            <person name="Poehlein A."/>
            <person name="Guzman J."/>
            <person name="Daniel R."/>
            <person name="Vilcinskas A."/>
        </authorList>
    </citation>
    <scope>NUCLEOTIDE SEQUENCE [LARGE SCALE GENOMIC DNA]</scope>
    <source>
        <strain evidence="1 2">G55GP</strain>
    </source>
</reference>
<accession>A0A7H1NU67</accession>
<dbReference type="AlphaFoldDB" id="A0A7H1NU67"/>
<keyword evidence="2" id="KW-1185">Reference proteome</keyword>
<organism evidence="1 2">
    <name type="scientific">Entomobacter blattae</name>
    <dbReference type="NCBI Taxonomy" id="2762277"/>
    <lineage>
        <taxon>Bacteria</taxon>
        <taxon>Pseudomonadati</taxon>
        <taxon>Pseudomonadota</taxon>
        <taxon>Alphaproteobacteria</taxon>
        <taxon>Acetobacterales</taxon>
        <taxon>Acetobacteraceae</taxon>
        <taxon>Entomobacter</taxon>
    </lineage>
</organism>
<name>A0A7H1NU67_9PROT</name>
<proteinExistence type="predicted"/>
<evidence type="ECO:0000313" key="2">
    <source>
        <dbReference type="Proteomes" id="UP000516349"/>
    </source>
</evidence>
<gene>
    <name evidence="1" type="ORF">JGUZn3_21240</name>
</gene>
<dbReference type="EMBL" id="CP060244">
    <property type="protein sequence ID" value="QNT79327.1"/>
    <property type="molecule type" value="Genomic_DNA"/>
</dbReference>
<dbReference type="Proteomes" id="UP000516349">
    <property type="component" value="Chromosome"/>
</dbReference>
<sequence>MQAKNWVIARKTILYKPFMKLDHNRLLKNRRFIEEINIPSESPILSEGMLVSKFLWETLLLTLLPTGHKLNAEFYVSSTSIGVIKERNPVLLRYAAYPYQKFGLYHGIVTDRFLNICLFP</sequence>
<evidence type="ECO:0000313" key="1">
    <source>
        <dbReference type="EMBL" id="QNT79327.1"/>
    </source>
</evidence>
<protein>
    <submittedName>
        <fullName evidence="1">Uncharacterized protein</fullName>
    </submittedName>
</protein>